<organism evidence="2 3">
    <name type="scientific">Flagellimonas aquimarina</name>
    <dbReference type="NCBI Taxonomy" id="2201895"/>
    <lineage>
        <taxon>Bacteria</taxon>
        <taxon>Pseudomonadati</taxon>
        <taxon>Bacteroidota</taxon>
        <taxon>Flavobacteriia</taxon>
        <taxon>Flavobacteriales</taxon>
        <taxon>Flavobacteriaceae</taxon>
        <taxon>Flagellimonas</taxon>
    </lineage>
</organism>
<gene>
    <name evidence="2" type="ORF">DKG77_01490</name>
</gene>
<feature type="transmembrane region" description="Helical" evidence="1">
    <location>
        <begin position="37"/>
        <end position="54"/>
    </location>
</feature>
<keyword evidence="1" id="KW-1133">Transmembrane helix</keyword>
<reference evidence="2 3" key="1">
    <citation type="submission" date="2018-05" db="EMBL/GenBank/DDBJ databases">
        <title>Complete genome sequence of Flagellimonas aquimarina ECD12 isolated from seaweed Ecklonia cava.</title>
        <authorList>
            <person name="Choi S."/>
            <person name="Seong C."/>
        </authorList>
    </citation>
    <scope>NUCLEOTIDE SEQUENCE [LARGE SCALE GENOMIC DNA]</scope>
    <source>
        <strain evidence="2 3">ECD12</strain>
    </source>
</reference>
<dbReference type="Proteomes" id="UP000245762">
    <property type="component" value="Unassembled WGS sequence"/>
</dbReference>
<evidence type="ECO:0000256" key="1">
    <source>
        <dbReference type="SAM" id="Phobius"/>
    </source>
</evidence>
<feature type="transmembrane region" description="Helical" evidence="1">
    <location>
        <begin position="140"/>
        <end position="165"/>
    </location>
</feature>
<evidence type="ECO:0000313" key="2">
    <source>
        <dbReference type="EMBL" id="PWL39535.1"/>
    </source>
</evidence>
<comment type="caution">
    <text evidence="2">The sequence shown here is derived from an EMBL/GenBank/DDBJ whole genome shotgun (WGS) entry which is preliminary data.</text>
</comment>
<feature type="transmembrane region" description="Helical" evidence="1">
    <location>
        <begin position="5"/>
        <end position="25"/>
    </location>
</feature>
<dbReference type="Pfam" id="PF13858">
    <property type="entry name" value="DUF4199"/>
    <property type="match status" value="1"/>
</dbReference>
<name>A0A316L3N2_9FLAO</name>
<keyword evidence="3" id="KW-1185">Reference proteome</keyword>
<protein>
    <submittedName>
        <fullName evidence="2">DUF4199 domain-containing protein</fullName>
    </submittedName>
</protein>
<dbReference type="OrthoDB" id="6384283at2"/>
<feature type="transmembrane region" description="Helical" evidence="1">
    <location>
        <begin position="74"/>
        <end position="93"/>
    </location>
</feature>
<keyword evidence="1" id="KW-0472">Membrane</keyword>
<evidence type="ECO:0000313" key="3">
    <source>
        <dbReference type="Proteomes" id="UP000245762"/>
    </source>
</evidence>
<dbReference type="EMBL" id="QGEG01000001">
    <property type="protein sequence ID" value="PWL39535.1"/>
    <property type="molecule type" value="Genomic_DNA"/>
</dbReference>
<sequence>MKKTVLRFGLYGAITICILFLISWFLLGDLPFSTQEVIGYASMILSLGFVYLGIKHFRDKENQGKVSFKKALIIGILISLITALAFGILDIFYTEVLNPDFAAQYYDTVIENNRTSLPPEEFKIKLAELESQREVFSNPLFSFGLMAMTVFVIGFIITLISALILQRK</sequence>
<keyword evidence="1" id="KW-0812">Transmembrane</keyword>
<dbReference type="RefSeq" id="WP_109659515.1">
    <property type="nucleotide sequence ID" value="NZ_QGEG01000001.1"/>
</dbReference>
<dbReference type="AlphaFoldDB" id="A0A316L3N2"/>
<accession>A0A316L3N2</accession>
<proteinExistence type="predicted"/>
<dbReference type="InterPro" id="IPR025250">
    <property type="entry name" value="DUF4199"/>
</dbReference>